<reference evidence="1 2" key="1">
    <citation type="submission" date="2019-05" db="EMBL/GenBank/DDBJ databases">
        <title>Another draft genome of Portunus trituberculatus and its Hox gene families provides insights of decapod evolution.</title>
        <authorList>
            <person name="Jeong J.-H."/>
            <person name="Song I."/>
            <person name="Kim S."/>
            <person name="Choi T."/>
            <person name="Kim D."/>
            <person name="Ryu S."/>
            <person name="Kim W."/>
        </authorList>
    </citation>
    <scope>NUCLEOTIDE SEQUENCE [LARGE SCALE GENOMIC DNA]</scope>
    <source>
        <tissue evidence="1">Muscle</tissue>
    </source>
</reference>
<dbReference type="AlphaFoldDB" id="A0A5B7H8I6"/>
<comment type="caution">
    <text evidence="1">The sequence shown here is derived from an EMBL/GenBank/DDBJ whole genome shotgun (WGS) entry which is preliminary data.</text>
</comment>
<dbReference type="Proteomes" id="UP000324222">
    <property type="component" value="Unassembled WGS sequence"/>
</dbReference>
<gene>
    <name evidence="1" type="ORF">E2C01_060304</name>
</gene>
<dbReference type="EMBL" id="VSRR010024375">
    <property type="protein sequence ID" value="MPC66159.1"/>
    <property type="molecule type" value="Genomic_DNA"/>
</dbReference>
<proteinExistence type="predicted"/>
<evidence type="ECO:0000313" key="1">
    <source>
        <dbReference type="EMBL" id="MPC66159.1"/>
    </source>
</evidence>
<accession>A0A5B7H8I6</accession>
<protein>
    <submittedName>
        <fullName evidence="1">Uncharacterized protein</fullName>
    </submittedName>
</protein>
<organism evidence="1 2">
    <name type="scientific">Portunus trituberculatus</name>
    <name type="common">Swimming crab</name>
    <name type="synonym">Neptunus trituberculatus</name>
    <dbReference type="NCBI Taxonomy" id="210409"/>
    <lineage>
        <taxon>Eukaryota</taxon>
        <taxon>Metazoa</taxon>
        <taxon>Ecdysozoa</taxon>
        <taxon>Arthropoda</taxon>
        <taxon>Crustacea</taxon>
        <taxon>Multicrustacea</taxon>
        <taxon>Malacostraca</taxon>
        <taxon>Eumalacostraca</taxon>
        <taxon>Eucarida</taxon>
        <taxon>Decapoda</taxon>
        <taxon>Pleocyemata</taxon>
        <taxon>Brachyura</taxon>
        <taxon>Eubrachyura</taxon>
        <taxon>Portunoidea</taxon>
        <taxon>Portunidae</taxon>
        <taxon>Portuninae</taxon>
        <taxon>Portunus</taxon>
    </lineage>
</organism>
<name>A0A5B7H8I6_PORTR</name>
<evidence type="ECO:0000313" key="2">
    <source>
        <dbReference type="Proteomes" id="UP000324222"/>
    </source>
</evidence>
<sequence>MYYAVPRRPGVRLTIAPLPGMIRAAKLFSDGCGSGSLSTRYDWRLNICPSTIIITNVSLYDHTPRLPFFIHPTSPRLSIFIQLVMGRVRVLATRVLSEGFITPPSAFVSVLEEPFLAATVMKLKLEPRFNKY</sequence>
<keyword evidence="2" id="KW-1185">Reference proteome</keyword>